<proteinExistence type="predicted"/>
<dbReference type="EMBL" id="CM042011">
    <property type="protein sequence ID" value="KAI3766429.1"/>
    <property type="molecule type" value="Genomic_DNA"/>
</dbReference>
<keyword evidence="2" id="KW-1185">Reference proteome</keyword>
<reference evidence="1 2" key="2">
    <citation type="journal article" date="2022" name="Mol. Ecol. Resour.">
        <title>The genomes of chicory, endive, great burdock and yacon provide insights into Asteraceae paleo-polyploidization history and plant inulin production.</title>
        <authorList>
            <person name="Fan W."/>
            <person name="Wang S."/>
            <person name="Wang H."/>
            <person name="Wang A."/>
            <person name="Jiang F."/>
            <person name="Liu H."/>
            <person name="Zhao H."/>
            <person name="Xu D."/>
            <person name="Zhang Y."/>
        </authorList>
    </citation>
    <scope>NUCLEOTIDE SEQUENCE [LARGE SCALE GENOMIC DNA]</scope>
    <source>
        <strain evidence="2">cv. Punajuju</strain>
        <tissue evidence="1">Leaves</tissue>
    </source>
</reference>
<sequence>MDGVGGTITTAIAIDKDKNSHYAVKWALENVVDNMSPVVLLHVLTQTTSPDEAGIGKDGRPPTEAEMQQFFQPFCALCALKGVRTKEIVLQDSDASNALVLYVTRNAISHLVVGSRSRLTRAFKSSSDVASSLQRSLPDTCNLYAVTKSRNQKLKSASQSPAPNTSSVSTTQSSSEEVDLWSKPNCKSGPMGFGRTPYARSIARRVGHDDFTVKNRRDNFLACRTLPGELHDFKILDKLQISDVSSIIKQFCQ</sequence>
<organism evidence="1 2">
    <name type="scientific">Cichorium intybus</name>
    <name type="common">Chicory</name>
    <dbReference type="NCBI Taxonomy" id="13427"/>
    <lineage>
        <taxon>Eukaryota</taxon>
        <taxon>Viridiplantae</taxon>
        <taxon>Streptophyta</taxon>
        <taxon>Embryophyta</taxon>
        <taxon>Tracheophyta</taxon>
        <taxon>Spermatophyta</taxon>
        <taxon>Magnoliopsida</taxon>
        <taxon>eudicotyledons</taxon>
        <taxon>Gunneridae</taxon>
        <taxon>Pentapetalae</taxon>
        <taxon>asterids</taxon>
        <taxon>campanulids</taxon>
        <taxon>Asterales</taxon>
        <taxon>Asteraceae</taxon>
        <taxon>Cichorioideae</taxon>
        <taxon>Cichorieae</taxon>
        <taxon>Cichoriinae</taxon>
        <taxon>Cichorium</taxon>
    </lineage>
</organism>
<evidence type="ECO:0000313" key="2">
    <source>
        <dbReference type="Proteomes" id="UP001055811"/>
    </source>
</evidence>
<protein>
    <submittedName>
        <fullName evidence="1">Uncharacterized protein</fullName>
    </submittedName>
</protein>
<dbReference type="Proteomes" id="UP001055811">
    <property type="component" value="Linkage Group LG03"/>
</dbReference>
<reference evidence="2" key="1">
    <citation type="journal article" date="2022" name="Mol. Ecol. Resour.">
        <title>The genomes of chicory, endive, great burdock and yacon provide insights into Asteraceae palaeo-polyploidization history and plant inulin production.</title>
        <authorList>
            <person name="Fan W."/>
            <person name="Wang S."/>
            <person name="Wang H."/>
            <person name="Wang A."/>
            <person name="Jiang F."/>
            <person name="Liu H."/>
            <person name="Zhao H."/>
            <person name="Xu D."/>
            <person name="Zhang Y."/>
        </authorList>
    </citation>
    <scope>NUCLEOTIDE SEQUENCE [LARGE SCALE GENOMIC DNA]</scope>
    <source>
        <strain evidence="2">cv. Punajuju</strain>
    </source>
</reference>
<name>A0ACB9F5P4_CICIN</name>
<evidence type="ECO:0000313" key="1">
    <source>
        <dbReference type="EMBL" id="KAI3766429.1"/>
    </source>
</evidence>
<gene>
    <name evidence="1" type="ORF">L2E82_16487</name>
</gene>
<comment type="caution">
    <text evidence="1">The sequence shown here is derived from an EMBL/GenBank/DDBJ whole genome shotgun (WGS) entry which is preliminary data.</text>
</comment>
<accession>A0ACB9F5P4</accession>